<dbReference type="HOGENOM" id="CLU_091234_0_0_2"/>
<dbReference type="KEGG" id="pyr:P186_0802"/>
<dbReference type="Proteomes" id="UP000005867">
    <property type="component" value="Chromosome"/>
</dbReference>
<proteinExistence type="predicted"/>
<dbReference type="AlphaFoldDB" id="G7VAK8"/>
<keyword evidence="2" id="KW-1185">Reference proteome</keyword>
<gene>
    <name evidence="1" type="ORF">P186_0802</name>
</gene>
<name>G7VAK8_9CREN</name>
<reference evidence="1 2" key="1">
    <citation type="journal article" date="2012" name="J. Bacteriol.">
        <title>Complete genome sequence of strain 1860, a crenarchaeon of the genus pyrobaculum able to grow with various electron acceptors.</title>
        <authorList>
            <person name="Mardanov A.V."/>
            <person name="Gumerov V.M."/>
            <person name="Slobodkina G.B."/>
            <person name="Beletsky A.V."/>
            <person name="Bonch-Osmolovskaya E.A."/>
            <person name="Ravin N.V."/>
            <person name="Skryabin K.G."/>
        </authorList>
    </citation>
    <scope>NUCLEOTIDE SEQUENCE [LARGE SCALE GENOMIC DNA]</scope>
    <source>
        <strain evidence="1 2">1860</strain>
    </source>
</reference>
<dbReference type="EMBL" id="CP003098">
    <property type="protein sequence ID" value="AET32247.1"/>
    <property type="molecule type" value="Genomic_DNA"/>
</dbReference>
<evidence type="ECO:0000313" key="1">
    <source>
        <dbReference type="EMBL" id="AET32247.1"/>
    </source>
</evidence>
<accession>G7VAK8</accession>
<evidence type="ECO:0000313" key="2">
    <source>
        <dbReference type="Proteomes" id="UP000005867"/>
    </source>
</evidence>
<organism evidence="1 2">
    <name type="scientific">Pyrobaculum ferrireducens</name>
    <dbReference type="NCBI Taxonomy" id="1104324"/>
    <lineage>
        <taxon>Archaea</taxon>
        <taxon>Thermoproteota</taxon>
        <taxon>Thermoprotei</taxon>
        <taxon>Thermoproteales</taxon>
        <taxon>Thermoproteaceae</taxon>
        <taxon>Pyrobaculum</taxon>
    </lineage>
</organism>
<protein>
    <submittedName>
        <fullName evidence="1">Uncharacterized protein</fullName>
    </submittedName>
</protein>
<sequence length="191" mass="20178">MYIGDMSLRLVGWSVEGVGPLGNYSFGKFVFNIPPRGPVEVSHKAATEGRLMYVVTCAGGECQAETAAANYTLFHFLHGVNITRAVKGTCTHLGYAGSAVEERGMISPEAFAYILGGLPANGSGVYVAEMCEVGGVPLAVVGDVYLNMTLYGQALTMKLRVESSAVSVAPYNSTLYQRILAEAKAAQKAKA</sequence>
<dbReference type="BioCyc" id="PSP1104324:GJSN-786-MONOMER"/>
<dbReference type="eggNOG" id="arCOG07483">
    <property type="taxonomic scope" value="Archaea"/>
</dbReference>